<feature type="region of interest" description="Disordered" evidence="6">
    <location>
        <begin position="41"/>
        <end position="66"/>
    </location>
</feature>
<evidence type="ECO:0000313" key="10">
    <source>
        <dbReference type="RefSeq" id="XP_048129036.1"/>
    </source>
</evidence>
<feature type="domain" description="CCHC-type" evidence="7">
    <location>
        <begin position="81"/>
        <end position="96"/>
    </location>
</feature>
<dbReference type="PANTHER" id="PTHR33680">
    <property type="entry name" value="OS07G0190500 PROTEIN"/>
    <property type="match status" value="1"/>
</dbReference>
<name>A0ABM3GXH5_9MYRT</name>
<gene>
    <name evidence="10" type="primary">LOC115726459</name>
</gene>
<feature type="domain" description="GRF-type" evidence="8">
    <location>
        <begin position="175"/>
        <end position="220"/>
    </location>
</feature>
<keyword evidence="3" id="KW-0862">Zinc</keyword>
<dbReference type="InterPro" id="IPR010666">
    <property type="entry name" value="Znf_GRF"/>
</dbReference>
<evidence type="ECO:0000256" key="4">
    <source>
        <dbReference type="PROSITE-ProRule" id="PRU00047"/>
    </source>
</evidence>
<keyword evidence="5" id="KW-0175">Coiled coil</keyword>
<dbReference type="Pfam" id="PF06839">
    <property type="entry name" value="Zn_ribbon_GRF"/>
    <property type="match status" value="2"/>
</dbReference>
<dbReference type="RefSeq" id="XP_048129036.1">
    <property type="nucleotide sequence ID" value="XM_048273079.1"/>
</dbReference>
<dbReference type="Gene3D" id="4.10.60.10">
    <property type="entry name" value="Zinc finger, CCHC-type"/>
    <property type="match status" value="3"/>
</dbReference>
<dbReference type="PROSITE" id="PS51999">
    <property type="entry name" value="ZF_GRF"/>
    <property type="match status" value="2"/>
</dbReference>
<reference evidence="10" key="1">
    <citation type="submission" date="2025-08" db="UniProtKB">
        <authorList>
            <consortium name="RefSeq"/>
        </authorList>
    </citation>
    <scope>IDENTIFICATION</scope>
    <source>
        <tissue evidence="10">Leaf</tissue>
    </source>
</reference>
<evidence type="ECO:0000259" key="8">
    <source>
        <dbReference type="PROSITE" id="PS51999"/>
    </source>
</evidence>
<proteinExistence type="predicted"/>
<dbReference type="PANTHER" id="PTHR33680:SF11">
    <property type="match status" value="1"/>
</dbReference>
<evidence type="ECO:0000256" key="5">
    <source>
        <dbReference type="SAM" id="Coils"/>
    </source>
</evidence>
<evidence type="ECO:0000259" key="7">
    <source>
        <dbReference type="PROSITE" id="PS50158"/>
    </source>
</evidence>
<dbReference type="Proteomes" id="UP000827889">
    <property type="component" value="Chromosome 11"/>
</dbReference>
<dbReference type="SMART" id="SM00343">
    <property type="entry name" value="ZnF_C2HC"/>
    <property type="match status" value="3"/>
</dbReference>
<sequence>MEHPVSPATPPSLGRHNEALSQRMRNDICFSCNKQGHWMKDCPDKSPARSQPSAAASSSATPPSLDRHNEALSQRMRNDVCFSCNKQGHWTKDCPDKSPARSQPSAASSSATPPSLDRHNAALSQGMRNGVCFSCNKQGHWTKDCPDKSPARSQPSAAAASSSSTRSADVPVFRCPCGAGACYVCTSRTLRNPDRKFYRCPDRSPNGAGGCRFFAWCDKYSAPMCPCGAGRCSINIFEDPPHKGREYFSCRIKKGHGACTFFQWANSPAENMASRDAATSIVAPTELMEIESAMVDAGEDYEEDPLSMMDSGQIQEVICRFSAPERDVRVLEGESFIPEADLDSQELATEDVDLGESTTEQMQLVSCVTSPAAVCLRQQEHSRQISAAGGILAGSRDIVDMVFDRLGISWCGHLALPPCPSLADPSPTPSFCGNFTLGKVLVLNQIAKFVFKDVIDLFEKNSLDHGRLEQEARDHLDFLPVDSSQFKEQVKECLHCASRLAEVERPTNEPAIREHCDRAKRRFYDISEKHSVTSDACAACDGRITRLREDYCRAKETLLRIEAELHGCEVEHAELQGRLAEITREMEEAKSGMEEASLAVQRREMERCAARAALEKARLQLRSNLRKRPCLVTHQP</sequence>
<feature type="compositionally biased region" description="Low complexity" evidence="6">
    <location>
        <begin position="100"/>
        <end position="115"/>
    </location>
</feature>
<dbReference type="InterPro" id="IPR036875">
    <property type="entry name" value="Znf_CCHC_sf"/>
</dbReference>
<feature type="domain" description="GRF-type" evidence="8">
    <location>
        <begin position="225"/>
        <end position="268"/>
    </location>
</feature>
<evidence type="ECO:0000256" key="2">
    <source>
        <dbReference type="ARBA" id="ARBA00022771"/>
    </source>
</evidence>
<evidence type="ECO:0000256" key="6">
    <source>
        <dbReference type="SAM" id="MobiDB-lite"/>
    </source>
</evidence>
<keyword evidence="1" id="KW-0479">Metal-binding</keyword>
<organism evidence="9 10">
    <name type="scientific">Rhodamnia argentea</name>
    <dbReference type="NCBI Taxonomy" id="178133"/>
    <lineage>
        <taxon>Eukaryota</taxon>
        <taxon>Viridiplantae</taxon>
        <taxon>Streptophyta</taxon>
        <taxon>Embryophyta</taxon>
        <taxon>Tracheophyta</taxon>
        <taxon>Spermatophyta</taxon>
        <taxon>Magnoliopsida</taxon>
        <taxon>eudicotyledons</taxon>
        <taxon>Gunneridae</taxon>
        <taxon>Pentapetalae</taxon>
        <taxon>rosids</taxon>
        <taxon>malvids</taxon>
        <taxon>Myrtales</taxon>
        <taxon>Myrtaceae</taxon>
        <taxon>Myrtoideae</taxon>
        <taxon>Myrteae</taxon>
        <taxon>Australasian group</taxon>
        <taxon>Rhodamnia</taxon>
    </lineage>
</organism>
<feature type="coiled-coil region" evidence="5">
    <location>
        <begin position="565"/>
        <end position="599"/>
    </location>
</feature>
<evidence type="ECO:0000313" key="9">
    <source>
        <dbReference type="Proteomes" id="UP000827889"/>
    </source>
</evidence>
<feature type="domain" description="CCHC-type" evidence="7">
    <location>
        <begin position="29"/>
        <end position="44"/>
    </location>
</feature>
<dbReference type="SUPFAM" id="SSF57756">
    <property type="entry name" value="Retrovirus zinc finger-like domains"/>
    <property type="match status" value="3"/>
</dbReference>
<feature type="domain" description="CCHC-type" evidence="7">
    <location>
        <begin position="132"/>
        <end position="147"/>
    </location>
</feature>
<dbReference type="Pfam" id="PF00098">
    <property type="entry name" value="zf-CCHC"/>
    <property type="match status" value="3"/>
</dbReference>
<dbReference type="GeneID" id="115726459"/>
<feature type="region of interest" description="Disordered" evidence="6">
    <location>
        <begin position="93"/>
        <end position="120"/>
    </location>
</feature>
<evidence type="ECO:0000256" key="3">
    <source>
        <dbReference type="ARBA" id="ARBA00022833"/>
    </source>
</evidence>
<keyword evidence="9" id="KW-1185">Reference proteome</keyword>
<feature type="compositionally biased region" description="Low complexity" evidence="6">
    <location>
        <begin position="48"/>
        <end position="64"/>
    </location>
</feature>
<protein>
    <submittedName>
        <fullName evidence="10">Uncharacterized protein LOC115726459</fullName>
    </submittedName>
</protein>
<dbReference type="InterPro" id="IPR001878">
    <property type="entry name" value="Znf_CCHC"/>
</dbReference>
<evidence type="ECO:0000256" key="1">
    <source>
        <dbReference type="ARBA" id="ARBA00022723"/>
    </source>
</evidence>
<keyword evidence="2 4" id="KW-0863">Zinc-finger</keyword>
<accession>A0ABM3GXH5</accession>
<dbReference type="PROSITE" id="PS50158">
    <property type="entry name" value="ZF_CCHC"/>
    <property type="match status" value="3"/>
</dbReference>